<feature type="region of interest" description="Disordered" evidence="1">
    <location>
        <begin position="56"/>
        <end position="97"/>
    </location>
</feature>
<organism evidence="2 3">
    <name type="scientific">Thermanaeromonas toyohensis ToBE</name>
    <dbReference type="NCBI Taxonomy" id="698762"/>
    <lineage>
        <taxon>Bacteria</taxon>
        <taxon>Bacillati</taxon>
        <taxon>Bacillota</taxon>
        <taxon>Clostridia</taxon>
        <taxon>Neomoorellales</taxon>
        <taxon>Neomoorellaceae</taxon>
        <taxon>Thermanaeromonas</taxon>
    </lineage>
</organism>
<reference evidence="2 3" key="1">
    <citation type="submission" date="2017-04" db="EMBL/GenBank/DDBJ databases">
        <authorList>
            <person name="Afonso C.L."/>
            <person name="Miller P.J."/>
            <person name="Scott M.A."/>
            <person name="Spackman E."/>
            <person name="Goraichik I."/>
            <person name="Dimitrov K.M."/>
            <person name="Suarez D.L."/>
            <person name="Swayne D.E."/>
        </authorList>
    </citation>
    <scope>NUCLEOTIDE SEQUENCE [LARGE SCALE GENOMIC DNA]</scope>
    <source>
        <strain evidence="2 3">ToBE</strain>
    </source>
</reference>
<dbReference type="AlphaFoldDB" id="A0A1W1VVY6"/>
<evidence type="ECO:0000313" key="3">
    <source>
        <dbReference type="Proteomes" id="UP000192569"/>
    </source>
</evidence>
<name>A0A1W1VVY6_9FIRM</name>
<dbReference type="EMBL" id="LT838272">
    <property type="protein sequence ID" value="SMB97034.1"/>
    <property type="molecule type" value="Genomic_DNA"/>
</dbReference>
<dbReference type="Proteomes" id="UP000192569">
    <property type="component" value="Chromosome I"/>
</dbReference>
<evidence type="ECO:0000256" key="1">
    <source>
        <dbReference type="SAM" id="MobiDB-lite"/>
    </source>
</evidence>
<proteinExistence type="predicted"/>
<gene>
    <name evidence="2" type="ORF">SAMN00808754_1745</name>
</gene>
<keyword evidence="3" id="KW-1185">Reference proteome</keyword>
<dbReference type="RefSeq" id="WP_084665349.1">
    <property type="nucleotide sequence ID" value="NZ_LT838272.1"/>
</dbReference>
<protein>
    <submittedName>
        <fullName evidence="2">Uncharacterized protein</fullName>
    </submittedName>
</protein>
<evidence type="ECO:0000313" key="2">
    <source>
        <dbReference type="EMBL" id="SMB97034.1"/>
    </source>
</evidence>
<sequence length="97" mass="10637">MLYTRDAAVAEAANKVGLLRMAEYYNLREEGKLVGWQFVGPREKVLTVAGGTALPRVGEDEDGPGVVEAGKVTDGMTRKQRREEGEDGGEPEQLRLF</sequence>
<accession>A0A1W1VVY6</accession>
<dbReference type="STRING" id="698762.SAMN00808754_1745"/>